<evidence type="ECO:0000313" key="2">
    <source>
        <dbReference type="Proteomes" id="UP000563426"/>
    </source>
</evidence>
<keyword evidence="2" id="KW-1185">Reference proteome</keyword>
<accession>A0A3A8HBL0</accession>
<sequence>MSIRHAVRTVVLATLLGGLPVGATTMLRADLPQMAQTSDTVVQGVVRRVQSRWSGDKQRIVTDVEIQVTEALKGQPGGTVLVTQPGGRVGDIGQVVSGLASFSEGEEVVVFLEKRGASAFQLAGMAQGKYQVKRTGPGAMAVPASTGDAVLIDPKTRQETVSNAKPVTLEELKASVRAAVQAQQAAPAKKGAK</sequence>
<reference evidence="1 2" key="1">
    <citation type="submission" date="2020-05" db="EMBL/GenBank/DDBJ databases">
        <authorList>
            <person name="Whitworth D."/>
        </authorList>
    </citation>
    <scope>NUCLEOTIDE SEQUENCE [LARGE SCALE GENOMIC DNA]</scope>
    <source>
        <strain evidence="1 2">AB043B</strain>
    </source>
</reference>
<dbReference type="Proteomes" id="UP000563426">
    <property type="component" value="Unassembled WGS sequence"/>
</dbReference>
<dbReference type="OrthoDB" id="5512810at2"/>
<dbReference type="RefSeq" id="WP_120529492.1">
    <property type="nucleotide sequence ID" value="NZ_JABFJV010000016.1"/>
</dbReference>
<dbReference type="AlphaFoldDB" id="A0A3A8HBL0"/>
<evidence type="ECO:0000313" key="1">
    <source>
        <dbReference type="EMBL" id="NOK32586.1"/>
    </source>
</evidence>
<dbReference type="EMBL" id="JABFJV010000016">
    <property type="protein sequence ID" value="NOK32586.1"/>
    <property type="molecule type" value="Genomic_DNA"/>
</dbReference>
<comment type="caution">
    <text evidence="1">The sequence shown here is derived from an EMBL/GenBank/DDBJ whole genome shotgun (WGS) entry which is preliminary data.</text>
</comment>
<proteinExistence type="predicted"/>
<gene>
    <name evidence="1" type="ORF">HMI49_05170</name>
</gene>
<protein>
    <submittedName>
        <fullName evidence="1">Uncharacterized protein</fullName>
    </submittedName>
</protein>
<organism evidence="1 2">
    <name type="scientific">Corallococcus exercitus</name>
    <dbReference type="NCBI Taxonomy" id="2316736"/>
    <lineage>
        <taxon>Bacteria</taxon>
        <taxon>Pseudomonadati</taxon>
        <taxon>Myxococcota</taxon>
        <taxon>Myxococcia</taxon>
        <taxon>Myxococcales</taxon>
        <taxon>Cystobacterineae</taxon>
        <taxon>Myxococcaceae</taxon>
        <taxon>Corallococcus</taxon>
    </lineage>
</organism>
<name>A0A3A8HBL0_9BACT</name>